<dbReference type="OrthoDB" id="1631671at2"/>
<feature type="signal peptide" evidence="1">
    <location>
        <begin position="1"/>
        <end position="29"/>
    </location>
</feature>
<gene>
    <name evidence="2" type="ORF">SAMN06275492_12117</name>
</gene>
<sequence>MISRGKKIGRFMAVAVLSGSLFAGSPAMAIDLGDVLKDVAGVAVGGFVIDQIAGPINDFINTITFNKGAKVEGHTKVVPIVSLGSGTRIGAAQVAGPRQDGVAKVKAVAAIETTFRDRFRVKILVPVDSVNPLQRFVRVQGVGVSAVIDFKL</sequence>
<evidence type="ECO:0000313" key="3">
    <source>
        <dbReference type="Proteomes" id="UP000193355"/>
    </source>
</evidence>
<dbReference type="AlphaFoldDB" id="A0A1X7K633"/>
<proteinExistence type="predicted"/>
<evidence type="ECO:0000313" key="2">
    <source>
        <dbReference type="EMBL" id="SMG36113.1"/>
    </source>
</evidence>
<dbReference type="RefSeq" id="WP_085544922.1">
    <property type="nucleotide sequence ID" value="NZ_FXBB01000021.1"/>
</dbReference>
<dbReference type="Proteomes" id="UP000193355">
    <property type="component" value="Unassembled WGS sequence"/>
</dbReference>
<keyword evidence="3" id="KW-1185">Reference proteome</keyword>
<accession>A0A1X7K633</accession>
<dbReference type="EMBL" id="FXBB01000021">
    <property type="protein sequence ID" value="SMG36113.1"/>
    <property type="molecule type" value="Genomic_DNA"/>
</dbReference>
<evidence type="ECO:0000256" key="1">
    <source>
        <dbReference type="SAM" id="SignalP"/>
    </source>
</evidence>
<protein>
    <submittedName>
        <fullName evidence="2">Uncharacterized protein</fullName>
    </submittedName>
</protein>
<reference evidence="3" key="1">
    <citation type="submission" date="2017-04" db="EMBL/GenBank/DDBJ databases">
        <authorList>
            <person name="Varghese N."/>
            <person name="Submissions S."/>
        </authorList>
    </citation>
    <scope>NUCLEOTIDE SEQUENCE [LARGE SCALE GENOMIC DNA]</scope>
    <source>
        <strain evidence="3">USBA 82</strain>
    </source>
</reference>
<feature type="chain" id="PRO_5012869318" evidence="1">
    <location>
        <begin position="30"/>
        <end position="152"/>
    </location>
</feature>
<organism evidence="2 3">
    <name type="scientific">Dethiosulfovibrio salsuginis</name>
    <dbReference type="NCBI Taxonomy" id="561720"/>
    <lineage>
        <taxon>Bacteria</taxon>
        <taxon>Thermotogati</taxon>
        <taxon>Synergistota</taxon>
        <taxon>Synergistia</taxon>
        <taxon>Synergistales</taxon>
        <taxon>Dethiosulfovibrionaceae</taxon>
        <taxon>Dethiosulfovibrio</taxon>
    </lineage>
</organism>
<dbReference type="STRING" id="561720.SAMN06275492_12117"/>
<keyword evidence="1" id="KW-0732">Signal</keyword>
<name>A0A1X7K633_9BACT</name>